<sequence>MVKQTLELKNVTAGYGPTHILRDISLSVSAGERLAVIGRNGAGKTTLLKTILGLTRLHSGDILYRDQAISSVAPHHRSALGLGLVPQTRDIFPSLTVEENLIACLRGDATLEEAYQLFPRLKERRKNGGTQLSGGEQQMLAIARTLMTGPDVLLLDEPLEGLAPVVCDQLMAVFEELAKDGSRAVVLVEQHAEAALNFATRAVLMANGSIVHEGPSEALKRDADLLHRHIGVALSA</sequence>
<evidence type="ECO:0000313" key="7">
    <source>
        <dbReference type="EMBL" id="NVO25654.1"/>
    </source>
</evidence>
<comment type="caution">
    <text evidence="7">The sequence shown here is derived from an EMBL/GenBank/DDBJ whole genome shotgun (WGS) entry which is preliminary data.</text>
</comment>
<reference evidence="7 8" key="1">
    <citation type="submission" date="2020-04" db="EMBL/GenBank/DDBJ databases">
        <title>Donghicola sp., a member of the Rhodobacteraceae family isolated from mangrove forest in Thailand.</title>
        <authorList>
            <person name="Charoenyingcharoen P."/>
            <person name="Yukphan P."/>
        </authorList>
    </citation>
    <scope>NUCLEOTIDE SEQUENCE [LARGE SCALE GENOMIC DNA]</scope>
    <source>
        <strain evidence="7 8">B5-SW-15</strain>
    </source>
</reference>
<evidence type="ECO:0000256" key="2">
    <source>
        <dbReference type="ARBA" id="ARBA00022448"/>
    </source>
</evidence>
<proteinExistence type="inferred from homology"/>
<dbReference type="Pfam" id="PF00005">
    <property type="entry name" value="ABC_tran"/>
    <property type="match status" value="1"/>
</dbReference>
<dbReference type="PROSITE" id="PS50893">
    <property type="entry name" value="ABC_TRANSPORTER_2"/>
    <property type="match status" value="1"/>
</dbReference>
<evidence type="ECO:0000313" key="8">
    <source>
        <dbReference type="Proteomes" id="UP000592216"/>
    </source>
</evidence>
<dbReference type="PROSITE" id="PS00211">
    <property type="entry name" value="ABC_TRANSPORTER_1"/>
    <property type="match status" value="1"/>
</dbReference>
<protein>
    <submittedName>
        <fullName evidence="7">ABC transporter ATP-binding protein</fullName>
    </submittedName>
</protein>
<dbReference type="InterPro" id="IPR027417">
    <property type="entry name" value="P-loop_NTPase"/>
</dbReference>
<evidence type="ECO:0000256" key="5">
    <source>
        <dbReference type="ARBA" id="ARBA00022970"/>
    </source>
</evidence>
<keyword evidence="3" id="KW-0547">Nucleotide-binding</keyword>
<dbReference type="EMBL" id="JABCJE010000021">
    <property type="protein sequence ID" value="NVO25654.1"/>
    <property type="molecule type" value="Genomic_DNA"/>
</dbReference>
<dbReference type="GO" id="GO:0016887">
    <property type="term" value="F:ATP hydrolysis activity"/>
    <property type="evidence" value="ECO:0007669"/>
    <property type="project" value="InterPro"/>
</dbReference>
<dbReference type="InterPro" id="IPR017871">
    <property type="entry name" value="ABC_transporter-like_CS"/>
</dbReference>
<dbReference type="PANTHER" id="PTHR43820:SF2">
    <property type="entry name" value="ABC TRANSPORTER ATP-BINDING PROTEIN"/>
    <property type="match status" value="1"/>
</dbReference>
<dbReference type="Gene3D" id="3.40.50.300">
    <property type="entry name" value="P-loop containing nucleotide triphosphate hydrolases"/>
    <property type="match status" value="1"/>
</dbReference>
<dbReference type="CDD" id="cd03224">
    <property type="entry name" value="ABC_TM1139_LivF_branched"/>
    <property type="match status" value="1"/>
</dbReference>
<dbReference type="AlphaFoldDB" id="A0A850Q9S6"/>
<dbReference type="SUPFAM" id="SSF52540">
    <property type="entry name" value="P-loop containing nucleoside triphosphate hydrolases"/>
    <property type="match status" value="1"/>
</dbReference>
<dbReference type="RefSeq" id="WP_177159169.1">
    <property type="nucleotide sequence ID" value="NZ_JABCJE010000021.1"/>
</dbReference>
<dbReference type="Proteomes" id="UP000592216">
    <property type="component" value="Unassembled WGS sequence"/>
</dbReference>
<dbReference type="GO" id="GO:0015807">
    <property type="term" value="P:L-amino acid transport"/>
    <property type="evidence" value="ECO:0007669"/>
    <property type="project" value="TreeGrafter"/>
</dbReference>
<evidence type="ECO:0000256" key="1">
    <source>
        <dbReference type="ARBA" id="ARBA00005417"/>
    </source>
</evidence>
<evidence type="ECO:0000256" key="4">
    <source>
        <dbReference type="ARBA" id="ARBA00022840"/>
    </source>
</evidence>
<organism evidence="7 8">
    <name type="scientific">Donghicola mangrovi</name>
    <dbReference type="NCBI Taxonomy" id="2729614"/>
    <lineage>
        <taxon>Bacteria</taxon>
        <taxon>Pseudomonadati</taxon>
        <taxon>Pseudomonadota</taxon>
        <taxon>Alphaproteobacteria</taxon>
        <taxon>Rhodobacterales</taxon>
        <taxon>Roseobacteraceae</taxon>
        <taxon>Donghicola</taxon>
    </lineage>
</organism>
<keyword evidence="5" id="KW-0029">Amino-acid transport</keyword>
<evidence type="ECO:0000259" key="6">
    <source>
        <dbReference type="PROSITE" id="PS50893"/>
    </source>
</evidence>
<feature type="domain" description="ABC transporter" evidence="6">
    <location>
        <begin position="6"/>
        <end position="232"/>
    </location>
</feature>
<gene>
    <name evidence="7" type="ORF">HJ536_20070</name>
</gene>
<dbReference type="InterPro" id="IPR003439">
    <property type="entry name" value="ABC_transporter-like_ATP-bd"/>
</dbReference>
<dbReference type="InterPro" id="IPR052156">
    <property type="entry name" value="BCAA_Transport_ATP-bd_LivF"/>
</dbReference>
<dbReference type="GO" id="GO:0015658">
    <property type="term" value="F:branched-chain amino acid transmembrane transporter activity"/>
    <property type="evidence" value="ECO:0007669"/>
    <property type="project" value="TreeGrafter"/>
</dbReference>
<dbReference type="SMART" id="SM00382">
    <property type="entry name" value="AAA"/>
    <property type="match status" value="1"/>
</dbReference>
<dbReference type="GO" id="GO:0005524">
    <property type="term" value="F:ATP binding"/>
    <property type="evidence" value="ECO:0007669"/>
    <property type="project" value="UniProtKB-KW"/>
</dbReference>
<accession>A0A850Q9S6</accession>
<dbReference type="PANTHER" id="PTHR43820">
    <property type="entry name" value="HIGH-AFFINITY BRANCHED-CHAIN AMINO ACID TRANSPORT ATP-BINDING PROTEIN LIVF"/>
    <property type="match status" value="1"/>
</dbReference>
<evidence type="ECO:0000256" key="3">
    <source>
        <dbReference type="ARBA" id="ARBA00022741"/>
    </source>
</evidence>
<name>A0A850Q9S6_9RHOB</name>
<keyword evidence="4 7" id="KW-0067">ATP-binding</keyword>
<keyword evidence="2" id="KW-0813">Transport</keyword>
<comment type="similarity">
    <text evidence="1">Belongs to the ABC transporter superfamily.</text>
</comment>
<dbReference type="InterPro" id="IPR003593">
    <property type="entry name" value="AAA+_ATPase"/>
</dbReference>